<organism evidence="1 2">
    <name type="scientific">Actinacidiphila cocklensis</name>
    <dbReference type="NCBI Taxonomy" id="887465"/>
    <lineage>
        <taxon>Bacteria</taxon>
        <taxon>Bacillati</taxon>
        <taxon>Actinomycetota</taxon>
        <taxon>Actinomycetes</taxon>
        <taxon>Kitasatosporales</taxon>
        <taxon>Streptomycetaceae</taxon>
        <taxon>Actinacidiphila</taxon>
    </lineage>
</organism>
<proteinExistence type="predicted"/>
<keyword evidence="2" id="KW-1185">Reference proteome</keyword>
<comment type="caution">
    <text evidence="1">The sequence shown here is derived from an EMBL/GenBank/DDBJ whole genome shotgun (WGS) entry which is preliminary data.</text>
</comment>
<gene>
    <name evidence="1" type="ORF">SCOCK_770028</name>
</gene>
<dbReference type="AlphaFoldDB" id="A0A9W4DW99"/>
<dbReference type="Proteomes" id="UP001152519">
    <property type="component" value="Unassembled WGS sequence"/>
</dbReference>
<evidence type="ECO:0000313" key="2">
    <source>
        <dbReference type="Proteomes" id="UP001152519"/>
    </source>
</evidence>
<reference evidence="1" key="1">
    <citation type="submission" date="2021-05" db="EMBL/GenBank/DDBJ databases">
        <authorList>
            <person name="Arsene-Ploetze F."/>
        </authorList>
    </citation>
    <scope>NUCLEOTIDE SEQUENCE</scope>
    <source>
        <strain evidence="1">DSM 42138</strain>
    </source>
</reference>
<name>A0A9W4DW99_9ACTN</name>
<protein>
    <submittedName>
        <fullName evidence="1">Uncharacterized protein</fullName>
    </submittedName>
</protein>
<accession>A0A9W4DW99</accession>
<dbReference type="EMBL" id="CAJSLV010000111">
    <property type="protein sequence ID" value="CAG6398805.1"/>
    <property type="molecule type" value="Genomic_DNA"/>
</dbReference>
<sequence>MYVTAENAGASPLIANRATIGGWEQFDLITG</sequence>
<evidence type="ECO:0000313" key="1">
    <source>
        <dbReference type="EMBL" id="CAG6398805.1"/>
    </source>
</evidence>
<dbReference type="CDD" id="cd00257">
    <property type="entry name" value="beta-trefoil_FSCN-like"/>
    <property type="match status" value="1"/>
</dbReference>